<keyword evidence="13" id="KW-0862">Zinc</keyword>
<evidence type="ECO:0000259" key="22">
    <source>
        <dbReference type="Pfam" id="PF04389"/>
    </source>
</evidence>
<evidence type="ECO:0000256" key="2">
    <source>
        <dbReference type="ARBA" id="ARBA00004371"/>
    </source>
</evidence>
<feature type="domain" description="PA" evidence="21">
    <location>
        <begin position="90"/>
        <end position="189"/>
    </location>
</feature>
<keyword evidence="8" id="KW-0645">Protease</keyword>
<keyword evidence="17" id="KW-0325">Glycoprotein</keyword>
<comment type="caution">
    <text evidence="23">The sequence shown here is derived from an EMBL/GenBank/DDBJ whole genome shotgun (WGS) entry which is preliminary data.</text>
</comment>
<organism evidence="23 24">
    <name type="scientific">Tissierella simiarum</name>
    <dbReference type="NCBI Taxonomy" id="2841534"/>
    <lineage>
        <taxon>Bacteria</taxon>
        <taxon>Bacillati</taxon>
        <taxon>Bacillota</taxon>
        <taxon>Tissierellia</taxon>
        <taxon>Tissierellales</taxon>
        <taxon>Tissierellaceae</taxon>
        <taxon>Tissierella</taxon>
    </lineage>
</organism>
<name>A0ABS6E215_9FIRM</name>
<evidence type="ECO:0000313" key="23">
    <source>
        <dbReference type="EMBL" id="MBU5436827.1"/>
    </source>
</evidence>
<evidence type="ECO:0000256" key="14">
    <source>
        <dbReference type="ARBA" id="ARBA00023034"/>
    </source>
</evidence>
<keyword evidence="6" id="KW-0964">Secreted</keyword>
<keyword evidence="9" id="KW-0479">Metal-binding</keyword>
<evidence type="ECO:0000256" key="17">
    <source>
        <dbReference type="ARBA" id="ARBA00023180"/>
    </source>
</evidence>
<evidence type="ECO:0000256" key="3">
    <source>
        <dbReference type="ARBA" id="ARBA00004555"/>
    </source>
</evidence>
<evidence type="ECO:0000256" key="6">
    <source>
        <dbReference type="ARBA" id="ARBA00022525"/>
    </source>
</evidence>
<evidence type="ECO:0000256" key="10">
    <source>
        <dbReference type="ARBA" id="ARBA00022729"/>
    </source>
</evidence>
<dbReference type="Proteomes" id="UP000749471">
    <property type="component" value="Unassembled WGS sequence"/>
</dbReference>
<evidence type="ECO:0000256" key="13">
    <source>
        <dbReference type="ARBA" id="ARBA00022833"/>
    </source>
</evidence>
<dbReference type="RefSeq" id="WP_216516306.1">
    <property type="nucleotide sequence ID" value="NZ_JAHLPM010000001.1"/>
</dbReference>
<evidence type="ECO:0000256" key="1">
    <source>
        <dbReference type="ARBA" id="ARBA00004240"/>
    </source>
</evidence>
<protein>
    <recommendedName>
        <fullName evidence="5">Carboxypeptidase Q</fullName>
    </recommendedName>
    <alternativeName>
        <fullName evidence="20">Plasma glutamate carboxypeptidase</fullName>
    </alternativeName>
</protein>
<keyword evidence="11" id="KW-0378">Hydrolase</keyword>
<keyword evidence="7" id="KW-0121">Carboxypeptidase</keyword>
<comment type="subunit">
    <text evidence="19">Homodimer. The monomeric form is inactive while the homodimer is active.</text>
</comment>
<evidence type="ECO:0000259" key="21">
    <source>
        <dbReference type="Pfam" id="PF02225"/>
    </source>
</evidence>
<dbReference type="Pfam" id="PF04389">
    <property type="entry name" value="Peptidase_M28"/>
    <property type="match status" value="1"/>
</dbReference>
<evidence type="ECO:0000256" key="16">
    <source>
        <dbReference type="ARBA" id="ARBA00023145"/>
    </source>
</evidence>
<dbReference type="Pfam" id="PF02225">
    <property type="entry name" value="PA"/>
    <property type="match status" value="1"/>
</dbReference>
<evidence type="ECO:0000256" key="19">
    <source>
        <dbReference type="ARBA" id="ARBA00025833"/>
    </source>
</evidence>
<dbReference type="InterPro" id="IPR003137">
    <property type="entry name" value="PA_domain"/>
</dbReference>
<evidence type="ECO:0000256" key="5">
    <source>
        <dbReference type="ARBA" id="ARBA00014116"/>
    </source>
</evidence>
<evidence type="ECO:0000256" key="8">
    <source>
        <dbReference type="ARBA" id="ARBA00022670"/>
    </source>
</evidence>
<accession>A0ABS6E215</accession>
<proteinExistence type="predicted"/>
<keyword evidence="16" id="KW-0865">Zymogen</keyword>
<reference evidence="23 24" key="1">
    <citation type="submission" date="2021-06" db="EMBL/GenBank/DDBJ databases">
        <authorList>
            <person name="Sun Q."/>
            <person name="Li D."/>
        </authorList>
    </citation>
    <scope>NUCLEOTIDE SEQUENCE [LARGE SCALE GENOMIC DNA]</scope>
    <source>
        <strain evidence="23 24">MSJ-40</strain>
    </source>
</reference>
<comment type="subcellular location">
    <subcellularLocation>
        <location evidence="1">Endoplasmic reticulum</location>
    </subcellularLocation>
    <subcellularLocation>
        <location evidence="3">Golgi apparatus</location>
    </subcellularLocation>
    <subcellularLocation>
        <location evidence="2">Lysosome</location>
    </subcellularLocation>
    <subcellularLocation>
        <location evidence="4">Secreted</location>
    </subcellularLocation>
</comment>
<evidence type="ECO:0000256" key="12">
    <source>
        <dbReference type="ARBA" id="ARBA00022824"/>
    </source>
</evidence>
<keyword evidence="18" id="KW-0458">Lysosome</keyword>
<keyword evidence="10" id="KW-0732">Signal</keyword>
<keyword evidence="12" id="KW-0256">Endoplasmic reticulum</keyword>
<sequence>MILVQRSNATRMLEDIKTLSGFGGRFAGSEGEHKAADFVKTAFQESGLEVVEETFIIDAFEEIESYIELNGKRYETRAMQYSTSTEDTGVEGELVFAGIGREEDFENLCVKDKIVIFHRDKETEKDQFWHEVSLAAKKGAKGVILINFEPWIFVTTLETGLFDPEKRFLPIEPNPIPALVVGRDSGEEILRKMEKGNKKVKMFSNTFNGKRESKNVRGIKLGTELPDEKILIYGHRDSVGTPGANDNGSGTVIMMEIARLLKDMPTKRTIEIVSLGAEEQLGSIGSLEYVKKHKDELDKIKASFELDMVGAGSSLWIIENGNWPDEKIKLSKWLCDHVKNAADELGYHIDLGSCDLGTPDSGRFSKAGVPTTWIWGPSDIYYHSPEDTWEKVDPNKVKAVCDIALTSIYDLANKDRV</sequence>
<evidence type="ECO:0000256" key="20">
    <source>
        <dbReference type="ARBA" id="ARBA00033328"/>
    </source>
</evidence>
<evidence type="ECO:0000256" key="7">
    <source>
        <dbReference type="ARBA" id="ARBA00022645"/>
    </source>
</evidence>
<evidence type="ECO:0000256" key="11">
    <source>
        <dbReference type="ARBA" id="ARBA00022801"/>
    </source>
</evidence>
<evidence type="ECO:0000256" key="4">
    <source>
        <dbReference type="ARBA" id="ARBA00004613"/>
    </source>
</evidence>
<dbReference type="InterPro" id="IPR007484">
    <property type="entry name" value="Peptidase_M28"/>
</dbReference>
<keyword evidence="24" id="KW-1185">Reference proteome</keyword>
<dbReference type="InterPro" id="IPR039866">
    <property type="entry name" value="CPQ"/>
</dbReference>
<keyword evidence="15" id="KW-0482">Metalloprotease</keyword>
<keyword evidence="14" id="KW-0333">Golgi apparatus</keyword>
<gene>
    <name evidence="23" type="ORF">KQI42_02335</name>
</gene>
<evidence type="ECO:0000313" key="24">
    <source>
        <dbReference type="Proteomes" id="UP000749471"/>
    </source>
</evidence>
<evidence type="ECO:0000256" key="9">
    <source>
        <dbReference type="ARBA" id="ARBA00022723"/>
    </source>
</evidence>
<dbReference type="EMBL" id="JAHLPM010000001">
    <property type="protein sequence ID" value="MBU5436827.1"/>
    <property type="molecule type" value="Genomic_DNA"/>
</dbReference>
<feature type="domain" description="Peptidase M28" evidence="22">
    <location>
        <begin position="225"/>
        <end position="406"/>
    </location>
</feature>
<evidence type="ECO:0000256" key="18">
    <source>
        <dbReference type="ARBA" id="ARBA00023228"/>
    </source>
</evidence>
<dbReference type="PANTHER" id="PTHR12053">
    <property type="entry name" value="PROTEASE FAMILY M28 PLASMA GLUTAMATE CARBOXYPEPTIDASE-RELATED"/>
    <property type="match status" value="1"/>
</dbReference>
<evidence type="ECO:0000256" key="15">
    <source>
        <dbReference type="ARBA" id="ARBA00023049"/>
    </source>
</evidence>
<dbReference type="PANTHER" id="PTHR12053:SF3">
    <property type="entry name" value="CARBOXYPEPTIDASE Q"/>
    <property type="match status" value="1"/>
</dbReference>